<comment type="caution">
    <text evidence="1">The sequence shown here is derived from an EMBL/GenBank/DDBJ whole genome shotgun (WGS) entry which is preliminary data.</text>
</comment>
<dbReference type="RefSeq" id="WP_346248557.1">
    <property type="nucleotide sequence ID" value="NZ_JBDIZK010000014.1"/>
</dbReference>
<dbReference type="Pfam" id="PF10094">
    <property type="entry name" value="DUF2332"/>
    <property type="match status" value="1"/>
</dbReference>
<organism evidence="1 2">
    <name type="scientific">Sphingomonas rustica</name>
    <dbReference type="NCBI Taxonomy" id="3103142"/>
    <lineage>
        <taxon>Bacteria</taxon>
        <taxon>Pseudomonadati</taxon>
        <taxon>Pseudomonadota</taxon>
        <taxon>Alphaproteobacteria</taxon>
        <taxon>Sphingomonadales</taxon>
        <taxon>Sphingomonadaceae</taxon>
        <taxon>Sphingomonas</taxon>
    </lineage>
</organism>
<dbReference type="Proteomes" id="UP001427805">
    <property type="component" value="Unassembled WGS sequence"/>
</dbReference>
<proteinExistence type="predicted"/>
<keyword evidence="2" id="KW-1185">Reference proteome</keyword>
<reference evidence="1 2" key="1">
    <citation type="submission" date="2024-05" db="EMBL/GenBank/DDBJ databases">
        <title>Sphingomonas sp. HF-S3 16S ribosomal RNA gene Genome sequencing and assembly.</title>
        <authorList>
            <person name="Lee H."/>
        </authorList>
    </citation>
    <scope>NUCLEOTIDE SEQUENCE [LARGE SCALE GENOMIC DNA]</scope>
    <source>
        <strain evidence="1 2">HF-S3</strain>
    </source>
</reference>
<protein>
    <submittedName>
        <fullName evidence="1">DUF2332 domain-containing protein</fullName>
    </submittedName>
</protein>
<dbReference type="PIRSF" id="PIRSF012608">
    <property type="entry name" value="UCP012608"/>
    <property type="match status" value="1"/>
</dbReference>
<name>A0ABV0BD88_9SPHN</name>
<evidence type="ECO:0000313" key="2">
    <source>
        <dbReference type="Proteomes" id="UP001427805"/>
    </source>
</evidence>
<gene>
    <name evidence="1" type="ORF">TPR58_20225</name>
</gene>
<dbReference type="InterPro" id="IPR011200">
    <property type="entry name" value="UCP012608"/>
</dbReference>
<sequence>MTEAVQAAFENQIDYCRKNDAPITARVVESIAAALGEDTPFTNAIRDWPGSNPLSDALPLRAAGGLHSLSLSGAEPALGPLYRGEADGMANAESLVGAAIAAHGPALMPWLDGPPQTNEAGRSSNYAAAMLWLAAQGLSSRFDGIEIGSSAGINLMMDRYRYDLGGVLVGPEDAEMRFAPEWRGPPPPAPPSSGLEIVHLRGCDVAPVDLGDPAQLLRLKAYVWPEHRQRFERLEIAGRLAAAKASDLVRADADVFVEAALALPQAAGTTRIVMHSVVWQYLGEARQERITRAIEAAGAEADTDHPLAWIALEANRDTYQQHELVVRHWPGDGQPQVLARSHAHGAWINWLA</sequence>
<dbReference type="EMBL" id="JBDIZK010000014">
    <property type="protein sequence ID" value="MEN3749513.1"/>
    <property type="molecule type" value="Genomic_DNA"/>
</dbReference>
<accession>A0ABV0BD88</accession>
<evidence type="ECO:0000313" key="1">
    <source>
        <dbReference type="EMBL" id="MEN3749513.1"/>
    </source>
</evidence>